<proteinExistence type="predicted"/>
<evidence type="ECO:0000313" key="2">
    <source>
        <dbReference type="EMBL" id="KAK9999270.1"/>
    </source>
</evidence>
<dbReference type="InterPro" id="IPR004873">
    <property type="entry name" value="BURP_dom"/>
</dbReference>
<dbReference type="PANTHER" id="PTHR31236">
    <property type="entry name" value="BURP DOMAIN PROTEIN USPL1-LIKE"/>
    <property type="match status" value="1"/>
</dbReference>
<evidence type="ECO:0000259" key="1">
    <source>
        <dbReference type="PROSITE" id="PS51277"/>
    </source>
</evidence>
<dbReference type="SMART" id="SM01045">
    <property type="entry name" value="BURP"/>
    <property type="match status" value="1"/>
</dbReference>
<organism evidence="2 3">
    <name type="scientific">Lithocarpus litseifolius</name>
    <dbReference type="NCBI Taxonomy" id="425828"/>
    <lineage>
        <taxon>Eukaryota</taxon>
        <taxon>Viridiplantae</taxon>
        <taxon>Streptophyta</taxon>
        <taxon>Embryophyta</taxon>
        <taxon>Tracheophyta</taxon>
        <taxon>Spermatophyta</taxon>
        <taxon>Magnoliopsida</taxon>
        <taxon>eudicotyledons</taxon>
        <taxon>Gunneridae</taxon>
        <taxon>Pentapetalae</taxon>
        <taxon>rosids</taxon>
        <taxon>fabids</taxon>
        <taxon>Fagales</taxon>
        <taxon>Fagaceae</taxon>
        <taxon>Lithocarpus</taxon>
    </lineage>
</organism>
<gene>
    <name evidence="2" type="ORF">SO802_018873</name>
</gene>
<sequence length="379" mass="42370">MATTWIANKLFWIVPVTIQNSTSRSVTIHLQHQSLLMNSPCAQLTEADKRQDTIHEQYQSLFMNSIQHKTLEVLFGFDGKGTCEEGTSHHFTRFDTRFNEKLEGLEEVDTTFFIETNLRPGKRMKLHFNTANGATFLPHQVAKFIPFSSDKLPEILNCFSVNEKSEEAKIIKSTIVTCESPCTDREDGLCAKSLKSLVDFIRTKLGKNVQVLSNQVPKETKKQEYRITGVRRINANKGVLCHKKNYAYAVFYCHETHDAGTYMAPLVSSDGTKVNAIATCHTNASVANTFKVLKVKPGTIPICHFLASDTLLWVPNSIEILCPKQQAVMDTAKEVIAPEHVPVTAVLINREMLSLLRSKKKDIAIGVITAATNAGLEIM</sequence>
<protein>
    <recommendedName>
        <fullName evidence="1">BURP domain-containing protein</fullName>
    </recommendedName>
</protein>
<evidence type="ECO:0000313" key="3">
    <source>
        <dbReference type="Proteomes" id="UP001459277"/>
    </source>
</evidence>
<dbReference type="PANTHER" id="PTHR31236:SF2">
    <property type="entry name" value="BURP DOMAIN PROTEIN RD22"/>
    <property type="match status" value="1"/>
</dbReference>
<dbReference type="EMBL" id="JAZDWU010000006">
    <property type="protein sequence ID" value="KAK9999270.1"/>
    <property type="molecule type" value="Genomic_DNA"/>
</dbReference>
<feature type="domain" description="BURP" evidence="1">
    <location>
        <begin position="112"/>
        <end position="316"/>
    </location>
</feature>
<dbReference type="PROSITE" id="PS51277">
    <property type="entry name" value="BURP"/>
    <property type="match status" value="1"/>
</dbReference>
<dbReference type="Proteomes" id="UP001459277">
    <property type="component" value="Unassembled WGS sequence"/>
</dbReference>
<dbReference type="Pfam" id="PF03181">
    <property type="entry name" value="BURP"/>
    <property type="match status" value="1"/>
</dbReference>
<keyword evidence="3" id="KW-1185">Reference proteome</keyword>
<dbReference type="AlphaFoldDB" id="A0AAW2CRS3"/>
<reference evidence="2 3" key="1">
    <citation type="submission" date="2024-01" db="EMBL/GenBank/DDBJ databases">
        <title>A telomere-to-telomere, gap-free genome of sweet tea (Lithocarpus litseifolius).</title>
        <authorList>
            <person name="Zhou J."/>
        </authorList>
    </citation>
    <scope>NUCLEOTIDE SEQUENCE [LARGE SCALE GENOMIC DNA]</scope>
    <source>
        <strain evidence="2">Zhou-2022a</strain>
        <tissue evidence="2">Leaf</tissue>
    </source>
</reference>
<comment type="caution">
    <text evidence="2">The sequence shown here is derived from an EMBL/GenBank/DDBJ whole genome shotgun (WGS) entry which is preliminary data.</text>
</comment>
<accession>A0AAW2CRS3</accession>
<name>A0AAW2CRS3_9ROSI</name>
<dbReference type="InterPro" id="IPR044816">
    <property type="entry name" value="BURP"/>
</dbReference>